<dbReference type="OrthoDB" id="7675848at2"/>
<keyword evidence="2" id="KW-1185">Reference proteome</keyword>
<evidence type="ECO:0000313" key="1">
    <source>
        <dbReference type="EMBL" id="GFE65582.1"/>
    </source>
</evidence>
<protein>
    <submittedName>
        <fullName evidence="1">Uncharacterized protein</fullName>
    </submittedName>
</protein>
<dbReference type="EMBL" id="BLJE01000002">
    <property type="protein sequence ID" value="GFE65582.1"/>
    <property type="molecule type" value="Genomic_DNA"/>
</dbReference>
<comment type="caution">
    <text evidence="1">The sequence shown here is derived from an EMBL/GenBank/DDBJ whole genome shotgun (WGS) entry which is preliminary data.</text>
</comment>
<dbReference type="Proteomes" id="UP000436822">
    <property type="component" value="Unassembled WGS sequence"/>
</dbReference>
<sequence>MGGEVLPEPKKVPDVFSPAGYWAVSKEVADILREFDLGQTKLYPVELFRHDGKTPIAGRHEFLNLCEKKAAFEPSLSAKFSESEYAPPGTSFGLFGYGKDYDLTLNKTALVGPDLWLDTKLNRAVFLSNRLAKALDDAGFAKKMRLLKCHVADA</sequence>
<dbReference type="AlphaFoldDB" id="A0A6N6JK64"/>
<gene>
    <name evidence="1" type="ORF">KIN_26560</name>
</gene>
<name>A0A6N6JK64_9RHOB</name>
<accession>A0A6N6JK64</accession>
<evidence type="ECO:0000313" key="2">
    <source>
        <dbReference type="Proteomes" id="UP000436822"/>
    </source>
</evidence>
<dbReference type="RefSeq" id="WP_159807637.1">
    <property type="nucleotide sequence ID" value="NZ_BLJE01000002.1"/>
</dbReference>
<organism evidence="1 2">
    <name type="scientific">Litoreibacter roseus</name>
    <dbReference type="NCBI Taxonomy" id="2601869"/>
    <lineage>
        <taxon>Bacteria</taxon>
        <taxon>Pseudomonadati</taxon>
        <taxon>Pseudomonadota</taxon>
        <taxon>Alphaproteobacteria</taxon>
        <taxon>Rhodobacterales</taxon>
        <taxon>Roseobacteraceae</taxon>
        <taxon>Litoreibacter</taxon>
    </lineage>
</organism>
<reference evidence="1 2" key="1">
    <citation type="submission" date="2019-12" db="EMBL/GenBank/DDBJ databases">
        <title>Litoreibacter badius sp. nov., a novel bacteriochlorophyll a-containing bacterium in the genus Litoreibacter.</title>
        <authorList>
            <person name="Kanamuro M."/>
            <person name="Takabe Y."/>
            <person name="Mori K."/>
            <person name="Takaichi S."/>
            <person name="Hanada S."/>
        </authorList>
    </citation>
    <scope>NUCLEOTIDE SEQUENCE [LARGE SCALE GENOMIC DNA]</scope>
    <source>
        <strain evidence="1 2">K6</strain>
    </source>
</reference>
<proteinExistence type="predicted"/>